<dbReference type="HOGENOM" id="CLU_053306_1_1_6"/>
<evidence type="ECO:0000313" key="10">
    <source>
        <dbReference type="EMBL" id="ADD79872.1"/>
    </source>
</evidence>
<dbReference type="AlphaFoldDB" id="D4G844"/>
<comment type="subunit">
    <text evidence="8">Homodimer.</text>
</comment>
<dbReference type="GO" id="GO:0008837">
    <property type="term" value="F:diaminopimelate epimerase activity"/>
    <property type="evidence" value="ECO:0007669"/>
    <property type="project" value="UniProtKB-UniRule"/>
</dbReference>
<dbReference type="GO" id="GO:0005829">
    <property type="term" value="C:cytosol"/>
    <property type="evidence" value="ECO:0007669"/>
    <property type="project" value="TreeGrafter"/>
</dbReference>
<feature type="binding site" evidence="8">
    <location>
        <position position="196"/>
    </location>
    <ligand>
        <name>substrate</name>
    </ligand>
</feature>
<dbReference type="InterPro" id="IPR001653">
    <property type="entry name" value="DAP_epimerase_DapF"/>
</dbReference>
<feature type="site" description="Important for dimerization" evidence="8">
    <location>
        <position position="274"/>
    </location>
</feature>
<dbReference type="Proteomes" id="UP000001700">
    <property type="component" value="Chromosome"/>
</dbReference>
<dbReference type="NCBIfam" id="TIGR00652">
    <property type="entry name" value="DapF"/>
    <property type="match status" value="1"/>
</dbReference>
<organism evidence="10 11">
    <name type="scientific">Riesia pediculicola (strain USDA)</name>
    <dbReference type="NCBI Taxonomy" id="515618"/>
    <lineage>
        <taxon>Bacteria</taxon>
        <taxon>Pseudomonadati</taxon>
        <taxon>Pseudomonadota</taxon>
        <taxon>Gammaproteobacteria</taxon>
        <taxon>Enterobacterales</taxon>
        <taxon>Enterobacteriaceae</taxon>
        <taxon>Candidatus Riesia</taxon>
    </lineage>
</organism>
<feature type="binding site" evidence="8">
    <location>
        <begin position="224"/>
        <end position="225"/>
    </location>
    <ligand>
        <name>substrate</name>
    </ligand>
</feature>
<comment type="function">
    <text evidence="8">Catalyzes the stereoinversion of LL-2,6-diaminopimelate (L,L-DAP) to meso-diaminopimelate (meso-DAP), a precursor of L-lysine and an essential component of the bacterial peptidoglycan.</text>
</comment>
<dbReference type="Gene3D" id="3.10.310.10">
    <property type="entry name" value="Diaminopimelate Epimerase, Chain A, domain 1"/>
    <property type="match status" value="2"/>
</dbReference>
<proteinExistence type="inferred from homology"/>
<feature type="site" description="Could be important to modulate the pK values of the two catalytic cysteine residues" evidence="8">
    <location>
        <position position="163"/>
    </location>
</feature>
<keyword evidence="8" id="KW-0963">Cytoplasm</keyword>
<dbReference type="OrthoDB" id="9805408at2"/>
<feature type="site" description="Could be important to modulate the pK values of the two catalytic cysteine residues" evidence="8">
    <location>
        <position position="214"/>
    </location>
</feature>
<feature type="binding site" evidence="8">
    <location>
        <position position="15"/>
    </location>
    <ligand>
        <name>substrate</name>
    </ligand>
</feature>
<comment type="pathway">
    <text evidence="1 8">Amino-acid biosynthesis; L-lysine biosynthesis via DAP pathway; DL-2,6-diaminopimelate from LL-2,6-diaminopimelate: step 1/1.</text>
</comment>
<evidence type="ECO:0000313" key="11">
    <source>
        <dbReference type="Proteomes" id="UP000001700"/>
    </source>
</evidence>
<dbReference type="eggNOG" id="COG0253">
    <property type="taxonomic scope" value="Bacteria"/>
</dbReference>
<evidence type="ECO:0000256" key="7">
    <source>
        <dbReference type="ARBA" id="ARBA00051712"/>
    </source>
</evidence>
<name>D4G844_RIEPU</name>
<dbReference type="KEGG" id="rip:RIEPE_0246"/>
<feature type="active site" description="Proton acceptor" evidence="8">
    <location>
        <position position="223"/>
    </location>
</feature>
<feature type="binding site" evidence="8">
    <location>
        <position position="161"/>
    </location>
    <ligand>
        <name>substrate</name>
    </ligand>
</feature>
<dbReference type="Pfam" id="PF01678">
    <property type="entry name" value="DAP_epimerase"/>
    <property type="match status" value="2"/>
</dbReference>
<dbReference type="GO" id="GO:0009089">
    <property type="term" value="P:lysine biosynthetic process via diaminopimelate"/>
    <property type="evidence" value="ECO:0007669"/>
    <property type="project" value="UniProtKB-UniRule"/>
</dbReference>
<accession>D4G844</accession>
<dbReference type="SUPFAM" id="SSF54506">
    <property type="entry name" value="Diaminopimelate epimerase-like"/>
    <property type="match status" value="2"/>
</dbReference>
<comment type="similarity">
    <text evidence="2 8">Belongs to the diaminopimelate epimerase family.</text>
</comment>
<feature type="binding site" evidence="8">
    <location>
        <begin position="214"/>
        <end position="215"/>
    </location>
    <ligand>
        <name>substrate</name>
    </ligand>
</feature>
<comment type="subcellular location">
    <subcellularLocation>
        <location evidence="8">Cytoplasm</location>
    </subcellularLocation>
</comment>
<feature type="active site" description="Proton donor" evidence="8">
    <location>
        <position position="77"/>
    </location>
</feature>
<evidence type="ECO:0000256" key="9">
    <source>
        <dbReference type="PROSITE-ProRule" id="PRU10125"/>
    </source>
</evidence>
<protein>
    <recommendedName>
        <fullName evidence="3 8">Diaminopimelate epimerase</fullName>
        <shortName evidence="8">DAP epimerase</shortName>
        <ecNumber evidence="3 8">5.1.1.7</ecNumber>
    </recommendedName>
    <alternativeName>
        <fullName evidence="8">PLP-independent amino acid racemase</fullName>
    </alternativeName>
</protein>
<keyword evidence="11" id="KW-1185">Reference proteome</keyword>
<evidence type="ECO:0000256" key="5">
    <source>
        <dbReference type="ARBA" id="ARBA00023154"/>
    </source>
</evidence>
<evidence type="ECO:0000256" key="3">
    <source>
        <dbReference type="ARBA" id="ARBA00013080"/>
    </source>
</evidence>
<feature type="active site" evidence="9">
    <location>
        <position position="77"/>
    </location>
</feature>
<evidence type="ECO:0000256" key="8">
    <source>
        <dbReference type="HAMAP-Rule" id="MF_00197"/>
    </source>
</evidence>
<dbReference type="PANTHER" id="PTHR31689">
    <property type="entry name" value="DIAMINOPIMELATE EPIMERASE, CHLOROPLASTIC"/>
    <property type="match status" value="1"/>
</dbReference>
<comment type="catalytic activity">
    <reaction evidence="7 8">
        <text>(2S,6S)-2,6-diaminopimelate = meso-2,6-diaminopimelate</text>
        <dbReference type="Rhea" id="RHEA:15393"/>
        <dbReference type="ChEBI" id="CHEBI:57609"/>
        <dbReference type="ChEBI" id="CHEBI:57791"/>
        <dbReference type="EC" id="5.1.1.7"/>
    </reaction>
</comment>
<dbReference type="InterPro" id="IPR018510">
    <property type="entry name" value="DAP_epimerase_AS"/>
</dbReference>
<evidence type="ECO:0000256" key="6">
    <source>
        <dbReference type="ARBA" id="ARBA00023235"/>
    </source>
</evidence>
<feature type="binding site" evidence="8">
    <location>
        <position position="48"/>
    </location>
    <ligand>
        <name>substrate</name>
    </ligand>
</feature>
<dbReference type="PROSITE" id="PS01326">
    <property type="entry name" value="DAP_EPIMERASE"/>
    <property type="match status" value="1"/>
</dbReference>
<dbReference type="RefSeq" id="WP_013087851.1">
    <property type="nucleotide sequence ID" value="NC_014109.1"/>
</dbReference>
<dbReference type="EMBL" id="CP001085">
    <property type="protein sequence ID" value="ADD79872.1"/>
    <property type="molecule type" value="Genomic_DNA"/>
</dbReference>
<dbReference type="EC" id="5.1.1.7" evidence="3 8"/>
<dbReference type="PANTHER" id="PTHR31689:SF0">
    <property type="entry name" value="DIAMINOPIMELATE EPIMERASE"/>
    <property type="match status" value="1"/>
</dbReference>
<keyword evidence="5 8" id="KW-0457">Lysine biosynthesis</keyword>
<gene>
    <name evidence="8 10" type="primary">dapF</name>
    <name evidence="10" type="ordered locus">RIEPE_0246</name>
</gene>
<dbReference type="UniPathway" id="UPA00034">
    <property type="reaction ID" value="UER00025"/>
</dbReference>
<sequence length="280" mass="32593">MKKKILFSKMHGLGNDFVIVNTIHQKFFPRPKIIRMFARRTLGIGFDQLLILRESHSSRFDFYCQIFNSDGTESFQCGNGFRCLAKYIYVNINKKPFHIIRTKKHTVITSIKDRGKEITVNMGTPRFISKKVLTVFQKEWLRQLLTFEKEYNHFEMVNIGNSHLVFIIQDSKEIVRIFRLIHSSLRINELFPKGININLMQIINRKKIFLKVYERGSGETKSCGSGACASVAFGIKYGFLNNLVFVYSEEGYLKVYWKGRDYPIFMTGPATYVYDGSISI</sequence>
<dbReference type="STRING" id="515618.RIEPE_0246"/>
<evidence type="ECO:0000256" key="4">
    <source>
        <dbReference type="ARBA" id="ARBA00022605"/>
    </source>
</evidence>
<feature type="binding site" evidence="8">
    <location>
        <position position="68"/>
    </location>
    <ligand>
        <name>substrate</name>
    </ligand>
</feature>
<evidence type="ECO:0000256" key="2">
    <source>
        <dbReference type="ARBA" id="ARBA00010219"/>
    </source>
</evidence>
<reference evidence="10" key="1">
    <citation type="submission" date="2008-05" db="EMBL/GenBank/DDBJ databases">
        <title>Genome sequence of Riesia pediculicola USDA.</title>
        <authorList>
            <person name="Kirkness E.F."/>
        </authorList>
    </citation>
    <scope>NUCLEOTIDE SEQUENCE [LARGE SCALE GENOMIC DNA]</scope>
    <source>
        <strain evidence="10">USDA</strain>
    </source>
</reference>
<dbReference type="HAMAP" id="MF_00197">
    <property type="entry name" value="DAP_epimerase"/>
    <property type="match status" value="1"/>
</dbReference>
<feature type="binding site" evidence="8">
    <location>
        <begin position="78"/>
        <end position="79"/>
    </location>
    <ligand>
        <name>substrate</name>
    </ligand>
</feature>
<keyword evidence="6 8" id="KW-0413">Isomerase</keyword>
<keyword evidence="4 8" id="KW-0028">Amino-acid biosynthesis</keyword>
<evidence type="ECO:0000256" key="1">
    <source>
        <dbReference type="ARBA" id="ARBA00005196"/>
    </source>
</evidence>